<evidence type="ECO:0000259" key="1">
    <source>
        <dbReference type="Pfam" id="PF01796"/>
    </source>
</evidence>
<dbReference type="InterPro" id="IPR002878">
    <property type="entry name" value="ChsH2_C"/>
</dbReference>
<dbReference type="InterPro" id="IPR012340">
    <property type="entry name" value="NA-bd_OB-fold"/>
</dbReference>
<feature type="domain" description="ChsH2 C-terminal OB-fold" evidence="1">
    <location>
        <begin position="56"/>
        <end position="117"/>
    </location>
</feature>
<dbReference type="Pfam" id="PF01796">
    <property type="entry name" value="OB_ChsH2_C"/>
    <property type="match status" value="1"/>
</dbReference>
<evidence type="ECO:0000259" key="2">
    <source>
        <dbReference type="Pfam" id="PF12172"/>
    </source>
</evidence>
<dbReference type="AlphaFoldDB" id="A0A6J7FLW9"/>
<dbReference type="EMBL" id="CAFBOF010000001">
    <property type="protein sequence ID" value="CAB4968069.1"/>
    <property type="molecule type" value="Genomic_DNA"/>
</dbReference>
<feature type="domain" description="ChsH2 rubredoxin-like zinc ribbon" evidence="2">
    <location>
        <begin position="25"/>
        <end position="53"/>
    </location>
</feature>
<evidence type="ECO:0000313" key="4">
    <source>
        <dbReference type="EMBL" id="CAB4893349.1"/>
    </source>
</evidence>
<gene>
    <name evidence="3" type="ORF">UFOPK2683_00259</name>
    <name evidence="4" type="ORF">UFOPK3605_00042</name>
    <name evidence="5" type="ORF">UFOPK3897_00046</name>
    <name evidence="6" type="ORF">UFOPK4121_00113</name>
</gene>
<organism evidence="4">
    <name type="scientific">freshwater metagenome</name>
    <dbReference type="NCBI Taxonomy" id="449393"/>
    <lineage>
        <taxon>unclassified sequences</taxon>
        <taxon>metagenomes</taxon>
        <taxon>ecological metagenomes</taxon>
    </lineage>
</organism>
<dbReference type="EMBL" id="CAFBMM010000001">
    <property type="protein sequence ID" value="CAB4893349.1"/>
    <property type="molecule type" value="Genomic_DNA"/>
</dbReference>
<dbReference type="SUPFAM" id="SSF50249">
    <property type="entry name" value="Nucleic acid-binding proteins"/>
    <property type="match status" value="1"/>
</dbReference>
<name>A0A6J7FLW9_9ZZZZ</name>
<dbReference type="EMBL" id="CAFBPQ010000001">
    <property type="protein sequence ID" value="CAB5012147.1"/>
    <property type="molecule type" value="Genomic_DNA"/>
</dbReference>
<dbReference type="PANTHER" id="PTHR34075">
    <property type="entry name" value="BLR3430 PROTEIN"/>
    <property type="match status" value="1"/>
</dbReference>
<evidence type="ECO:0000313" key="6">
    <source>
        <dbReference type="EMBL" id="CAB5012147.1"/>
    </source>
</evidence>
<dbReference type="Pfam" id="PF12172">
    <property type="entry name" value="zf-ChsH2"/>
    <property type="match status" value="1"/>
</dbReference>
<proteinExistence type="predicted"/>
<evidence type="ECO:0000313" key="5">
    <source>
        <dbReference type="EMBL" id="CAB4968069.1"/>
    </source>
</evidence>
<evidence type="ECO:0000313" key="3">
    <source>
        <dbReference type="EMBL" id="CAB4715694.1"/>
    </source>
</evidence>
<protein>
    <submittedName>
        <fullName evidence="4">Unannotated protein</fullName>
    </submittedName>
</protein>
<dbReference type="InterPro" id="IPR022002">
    <property type="entry name" value="ChsH2_Znr"/>
</dbReference>
<sequence>MTFMERPRPQLDGLTGEFYAWCALRELRFQRCAECQQWRHPPRVSCAACGSNDWSWEKSSGRGQIFTWTVVHQALHPAFAELVPYAVVVVETEEGVRIVTNIKDISSLRLGLSVTVDYETESNSSGEPVLVLPIFKSLV</sequence>
<dbReference type="PANTHER" id="PTHR34075:SF5">
    <property type="entry name" value="BLR3430 PROTEIN"/>
    <property type="match status" value="1"/>
</dbReference>
<dbReference type="EMBL" id="CAEZYK010000008">
    <property type="protein sequence ID" value="CAB4715694.1"/>
    <property type="molecule type" value="Genomic_DNA"/>
</dbReference>
<reference evidence="4" key="1">
    <citation type="submission" date="2020-05" db="EMBL/GenBank/DDBJ databases">
        <authorList>
            <person name="Chiriac C."/>
            <person name="Salcher M."/>
            <person name="Ghai R."/>
            <person name="Kavagutti S V."/>
        </authorList>
    </citation>
    <scope>NUCLEOTIDE SEQUENCE</scope>
</reference>
<accession>A0A6J7FLW9</accession>
<dbReference type="InterPro" id="IPR052513">
    <property type="entry name" value="Thioester_dehydratase-like"/>
</dbReference>